<dbReference type="OrthoDB" id="5295305at2"/>
<keyword evidence="3" id="KW-1185">Reference proteome</keyword>
<dbReference type="RefSeq" id="WP_006914916.1">
    <property type="nucleotide sequence ID" value="NZ_AFNV02000017.1"/>
</dbReference>
<name>U2EKY7_9GAMM</name>
<sequence length="195" mass="21766">MGWLKTTKLGGTHVTLEPLQHDHVAALCEAVRDGEAWRLWVADVPSPQRMKGYVETALAASDQRAFVVRENDSNGSIVGTTRFYGVDTDNRRALIGFTWYAARVRRTAVNSEAKYLLLSYLFDDNNAIAVEFRTHSLNTASRHAIERLGAKQDGLLRSHRIRADGTLRDTAVYSIIAAEWPAIHANLQARLAAYD</sequence>
<dbReference type="AlphaFoldDB" id="U2EKY7"/>
<keyword evidence="2" id="KW-0808">Transferase</keyword>
<protein>
    <submittedName>
        <fullName evidence="2">Acteyltransferase GNAT family protein</fullName>
        <ecNumber evidence="2">2.3.1.158</ecNumber>
    </submittedName>
</protein>
<gene>
    <name evidence="2" type="ORF">SSPSH_002504</name>
</gene>
<dbReference type="GO" id="GO:0046027">
    <property type="term" value="F:phospholipid:diacylglycerol acyltransferase activity"/>
    <property type="evidence" value="ECO:0007669"/>
    <property type="project" value="UniProtKB-EC"/>
</dbReference>
<dbReference type="EC" id="2.3.1.158" evidence="2"/>
<dbReference type="InterPro" id="IPR000182">
    <property type="entry name" value="GNAT_dom"/>
</dbReference>
<dbReference type="STRING" id="1033802.SSPSH_002504"/>
<dbReference type="PANTHER" id="PTHR43610:SF1">
    <property type="entry name" value="N-ACETYLTRANSFERASE DOMAIN-CONTAINING PROTEIN"/>
    <property type="match status" value="1"/>
</dbReference>
<evidence type="ECO:0000313" key="3">
    <source>
        <dbReference type="Proteomes" id="UP000006242"/>
    </source>
</evidence>
<accession>U2EKY7</accession>
<dbReference type="eggNOG" id="COG1670">
    <property type="taxonomic scope" value="Bacteria"/>
</dbReference>
<dbReference type="Proteomes" id="UP000006242">
    <property type="component" value="Unassembled WGS sequence"/>
</dbReference>
<comment type="caution">
    <text evidence="2">The sequence shown here is derived from an EMBL/GenBank/DDBJ whole genome shotgun (WGS) entry which is preliminary data.</text>
</comment>
<evidence type="ECO:0000259" key="1">
    <source>
        <dbReference type="Pfam" id="PF13302"/>
    </source>
</evidence>
<organism evidence="2 3">
    <name type="scientific">Salinisphaera shabanensis E1L3A</name>
    <dbReference type="NCBI Taxonomy" id="1033802"/>
    <lineage>
        <taxon>Bacteria</taxon>
        <taxon>Pseudomonadati</taxon>
        <taxon>Pseudomonadota</taxon>
        <taxon>Gammaproteobacteria</taxon>
        <taxon>Salinisphaerales</taxon>
        <taxon>Salinisphaeraceae</taxon>
        <taxon>Salinisphaera</taxon>
    </lineage>
</organism>
<dbReference type="EMBL" id="AFNV02000017">
    <property type="protein sequence ID" value="ERJ18590.1"/>
    <property type="molecule type" value="Genomic_DNA"/>
</dbReference>
<dbReference type="Pfam" id="PF13302">
    <property type="entry name" value="Acetyltransf_3"/>
    <property type="match status" value="1"/>
</dbReference>
<dbReference type="InterPro" id="IPR016181">
    <property type="entry name" value="Acyl_CoA_acyltransferase"/>
</dbReference>
<keyword evidence="2" id="KW-0012">Acyltransferase</keyword>
<feature type="domain" description="N-acetyltransferase" evidence="1">
    <location>
        <begin position="14"/>
        <end position="151"/>
    </location>
</feature>
<dbReference type="SUPFAM" id="SSF55729">
    <property type="entry name" value="Acyl-CoA N-acyltransferases (Nat)"/>
    <property type="match status" value="1"/>
</dbReference>
<dbReference type="PANTHER" id="PTHR43610">
    <property type="entry name" value="BLL6696 PROTEIN"/>
    <property type="match status" value="1"/>
</dbReference>
<evidence type="ECO:0000313" key="2">
    <source>
        <dbReference type="EMBL" id="ERJ18590.1"/>
    </source>
</evidence>
<reference evidence="2 3" key="1">
    <citation type="journal article" date="2011" name="J. Bacteriol.">
        <title>Genome sequence of Salinisphaera shabanensis, a gammaproteobacterium from the harsh, variable environment of the brine-seawater interface of the Shaban Deep in the Red Sea.</title>
        <authorList>
            <person name="Antunes A."/>
            <person name="Alam I."/>
            <person name="Bajic V.B."/>
            <person name="Stingl U."/>
        </authorList>
    </citation>
    <scope>NUCLEOTIDE SEQUENCE [LARGE SCALE GENOMIC DNA]</scope>
    <source>
        <strain evidence="2 3">E1L3A</strain>
    </source>
</reference>
<reference evidence="2 3" key="2">
    <citation type="journal article" date="2013" name="PLoS ONE">
        <title>INDIGO - INtegrated Data Warehouse of MIcrobial GenOmes with Examples from the Red Sea Extremophiles.</title>
        <authorList>
            <person name="Alam I."/>
            <person name="Antunes A."/>
            <person name="Kamau A.A."/>
            <person name="Ba Alawi W."/>
            <person name="Kalkatawi M."/>
            <person name="Stingl U."/>
            <person name="Bajic V.B."/>
        </authorList>
    </citation>
    <scope>NUCLEOTIDE SEQUENCE [LARGE SCALE GENOMIC DNA]</scope>
    <source>
        <strain evidence="2 3">E1L3A</strain>
    </source>
</reference>
<dbReference type="Gene3D" id="3.40.630.30">
    <property type="match status" value="1"/>
</dbReference>
<proteinExistence type="predicted"/>